<evidence type="ECO:0000313" key="6">
    <source>
        <dbReference type="EMBL" id="ANN80763.1"/>
    </source>
</evidence>
<sequence>MPSTDAAYDVPALRRAGDVLDLLATRAGPVPAGDLMQLTGISKSTLYLLLDTLERRKWVERRSDGYVVGVRLFEIGAAYLRHDRLQEAFRAEAAPFVAQHNEVAQLAILEGAQVVYVAREDAMRPVRLVSDLGTRLSAHSCALGKALLASLDDAAVTALLPALLPAQTPRTVTRLPQLLKQLAEVRRSGLARDVEEVSAGLHCFAAYVGMTALGRRVAVSTSVPVDRLTRQRERELTVAVVELAQKLARRIVPRH</sequence>
<dbReference type="SUPFAM" id="SSF46785">
    <property type="entry name" value="Winged helix' DNA-binding domain"/>
    <property type="match status" value="1"/>
</dbReference>
<dbReference type="EMBL" id="CP016172">
    <property type="protein sequence ID" value="ANN80763.1"/>
    <property type="molecule type" value="Genomic_DNA"/>
</dbReference>
<evidence type="ECO:0000256" key="3">
    <source>
        <dbReference type="ARBA" id="ARBA00023163"/>
    </source>
</evidence>
<name>A0A193GME3_9BORD</name>
<dbReference type="Pfam" id="PF09339">
    <property type="entry name" value="HTH_IclR"/>
    <property type="match status" value="1"/>
</dbReference>
<dbReference type="SMART" id="SM00346">
    <property type="entry name" value="HTH_ICLR"/>
    <property type="match status" value="1"/>
</dbReference>
<dbReference type="STRING" id="463014.BAU07_24675"/>
<dbReference type="Pfam" id="PF01614">
    <property type="entry name" value="IclR_C"/>
    <property type="match status" value="1"/>
</dbReference>
<evidence type="ECO:0000259" key="4">
    <source>
        <dbReference type="PROSITE" id="PS51077"/>
    </source>
</evidence>
<dbReference type="PROSITE" id="PS51078">
    <property type="entry name" value="ICLR_ED"/>
    <property type="match status" value="1"/>
</dbReference>
<dbReference type="SUPFAM" id="SSF55781">
    <property type="entry name" value="GAF domain-like"/>
    <property type="match status" value="1"/>
</dbReference>
<organism evidence="6 7">
    <name type="scientific">Bordetella flabilis</name>
    <dbReference type="NCBI Taxonomy" id="463014"/>
    <lineage>
        <taxon>Bacteria</taxon>
        <taxon>Pseudomonadati</taxon>
        <taxon>Pseudomonadota</taxon>
        <taxon>Betaproteobacteria</taxon>
        <taxon>Burkholderiales</taxon>
        <taxon>Alcaligenaceae</taxon>
        <taxon>Bordetella</taxon>
    </lineage>
</organism>
<evidence type="ECO:0000259" key="5">
    <source>
        <dbReference type="PROSITE" id="PS51078"/>
    </source>
</evidence>
<keyword evidence="7" id="KW-1185">Reference proteome</keyword>
<dbReference type="GO" id="GO:0003677">
    <property type="term" value="F:DNA binding"/>
    <property type="evidence" value="ECO:0007669"/>
    <property type="project" value="UniProtKB-KW"/>
</dbReference>
<keyword evidence="3" id="KW-0804">Transcription</keyword>
<dbReference type="InterPro" id="IPR036390">
    <property type="entry name" value="WH_DNA-bd_sf"/>
</dbReference>
<dbReference type="KEGG" id="bfz:BAU07_24675"/>
<gene>
    <name evidence="6" type="ORF">BAU07_24675</name>
</gene>
<dbReference type="Proteomes" id="UP000091926">
    <property type="component" value="Chromosome"/>
</dbReference>
<evidence type="ECO:0000256" key="2">
    <source>
        <dbReference type="ARBA" id="ARBA00023125"/>
    </source>
</evidence>
<dbReference type="PANTHER" id="PTHR30136:SF24">
    <property type="entry name" value="HTH-TYPE TRANSCRIPTIONAL REPRESSOR ALLR"/>
    <property type="match status" value="1"/>
</dbReference>
<proteinExistence type="predicted"/>
<evidence type="ECO:0000256" key="1">
    <source>
        <dbReference type="ARBA" id="ARBA00023015"/>
    </source>
</evidence>
<dbReference type="InterPro" id="IPR050707">
    <property type="entry name" value="HTH_MetabolicPath_Reg"/>
</dbReference>
<dbReference type="Gene3D" id="1.10.10.10">
    <property type="entry name" value="Winged helix-like DNA-binding domain superfamily/Winged helix DNA-binding domain"/>
    <property type="match status" value="1"/>
</dbReference>
<dbReference type="AlphaFoldDB" id="A0A193GME3"/>
<protein>
    <submittedName>
        <fullName evidence="6">IclR family transcriptional regulator</fullName>
    </submittedName>
</protein>
<dbReference type="InterPro" id="IPR029016">
    <property type="entry name" value="GAF-like_dom_sf"/>
</dbReference>
<reference evidence="6 7" key="1">
    <citation type="submission" date="2016-06" db="EMBL/GenBank/DDBJ databases">
        <title>Complete genome sequences of Bordetella bronchialis and Bordetella flabilis.</title>
        <authorList>
            <person name="LiPuma J.J."/>
            <person name="Spilker T."/>
        </authorList>
    </citation>
    <scope>NUCLEOTIDE SEQUENCE [LARGE SCALE GENOMIC DNA]</scope>
    <source>
        <strain evidence="6 7">AU10664</strain>
    </source>
</reference>
<dbReference type="InterPro" id="IPR005471">
    <property type="entry name" value="Tscrpt_reg_IclR_N"/>
</dbReference>
<dbReference type="InterPro" id="IPR014757">
    <property type="entry name" value="Tscrpt_reg_IclR_C"/>
</dbReference>
<dbReference type="RefSeq" id="WP_066665710.1">
    <property type="nucleotide sequence ID" value="NZ_CBCSCL010000003.1"/>
</dbReference>
<evidence type="ECO:0000313" key="7">
    <source>
        <dbReference type="Proteomes" id="UP000091926"/>
    </source>
</evidence>
<feature type="domain" description="HTH iclR-type" evidence="4">
    <location>
        <begin position="10"/>
        <end position="70"/>
    </location>
</feature>
<dbReference type="GO" id="GO:0045892">
    <property type="term" value="P:negative regulation of DNA-templated transcription"/>
    <property type="evidence" value="ECO:0007669"/>
    <property type="project" value="TreeGrafter"/>
</dbReference>
<dbReference type="PANTHER" id="PTHR30136">
    <property type="entry name" value="HELIX-TURN-HELIX TRANSCRIPTIONAL REGULATOR, ICLR FAMILY"/>
    <property type="match status" value="1"/>
</dbReference>
<feature type="domain" description="IclR-ED" evidence="5">
    <location>
        <begin position="71"/>
        <end position="253"/>
    </location>
</feature>
<keyword evidence="1" id="KW-0805">Transcription regulation</keyword>
<dbReference type="GO" id="GO:0003700">
    <property type="term" value="F:DNA-binding transcription factor activity"/>
    <property type="evidence" value="ECO:0007669"/>
    <property type="project" value="TreeGrafter"/>
</dbReference>
<dbReference type="PROSITE" id="PS51077">
    <property type="entry name" value="HTH_ICLR"/>
    <property type="match status" value="1"/>
</dbReference>
<dbReference type="OrthoDB" id="9000968at2"/>
<accession>A0A193GME3</accession>
<dbReference type="Gene3D" id="3.30.450.40">
    <property type="match status" value="1"/>
</dbReference>
<keyword evidence="2" id="KW-0238">DNA-binding</keyword>
<dbReference type="InterPro" id="IPR036388">
    <property type="entry name" value="WH-like_DNA-bd_sf"/>
</dbReference>